<dbReference type="InterPro" id="IPR042100">
    <property type="entry name" value="Bug_dom1"/>
</dbReference>
<dbReference type="PANTHER" id="PTHR42928:SF3">
    <property type="entry name" value="UPF0065 PROTEIN YFLP"/>
    <property type="match status" value="1"/>
</dbReference>
<dbReference type="STRING" id="1123285.SAMN05660235_01070"/>
<comment type="similarity">
    <text evidence="1">Belongs to the UPF0065 (bug) family.</text>
</comment>
<dbReference type="Gene3D" id="3.40.190.10">
    <property type="entry name" value="Periplasmic binding protein-like II"/>
    <property type="match status" value="1"/>
</dbReference>
<proteinExistence type="inferred from homology"/>
<dbReference type="Proteomes" id="UP000243333">
    <property type="component" value="Unassembled WGS sequence"/>
</dbReference>
<dbReference type="PIRSF" id="PIRSF017082">
    <property type="entry name" value="YflP"/>
    <property type="match status" value="1"/>
</dbReference>
<dbReference type="Pfam" id="PF03401">
    <property type="entry name" value="TctC"/>
    <property type="match status" value="1"/>
</dbReference>
<dbReference type="Gene3D" id="3.40.190.150">
    <property type="entry name" value="Bordetella uptake gene, domain 1"/>
    <property type="match status" value="1"/>
</dbReference>
<evidence type="ECO:0000313" key="2">
    <source>
        <dbReference type="EMBL" id="SDF28876.1"/>
    </source>
</evidence>
<protein>
    <submittedName>
        <fullName evidence="2">Putative tricarboxylic transport membrane protein</fullName>
    </submittedName>
</protein>
<evidence type="ECO:0000256" key="1">
    <source>
        <dbReference type="ARBA" id="ARBA00006987"/>
    </source>
</evidence>
<dbReference type="PROSITE" id="PS51257">
    <property type="entry name" value="PROKAR_LIPOPROTEIN"/>
    <property type="match status" value="1"/>
</dbReference>
<dbReference type="SUPFAM" id="SSF53850">
    <property type="entry name" value="Periplasmic binding protein-like II"/>
    <property type="match status" value="1"/>
</dbReference>
<dbReference type="OrthoDB" id="9780943at2"/>
<dbReference type="InterPro" id="IPR005064">
    <property type="entry name" value="BUG"/>
</dbReference>
<name>A0A1G7JV90_9FIRM</name>
<reference evidence="3" key="1">
    <citation type="submission" date="2016-10" db="EMBL/GenBank/DDBJ databases">
        <authorList>
            <person name="Varghese N."/>
            <person name="Submissions S."/>
        </authorList>
    </citation>
    <scope>NUCLEOTIDE SEQUENCE [LARGE SCALE GENOMIC DNA]</scope>
    <source>
        <strain evidence="3">DSM 23256</strain>
    </source>
</reference>
<gene>
    <name evidence="2" type="ORF">SAMN05660235_01070</name>
</gene>
<dbReference type="AlphaFoldDB" id="A0A1G7JV90"/>
<keyword evidence="3" id="KW-1185">Reference proteome</keyword>
<dbReference type="PANTHER" id="PTHR42928">
    <property type="entry name" value="TRICARBOXYLATE-BINDING PROTEIN"/>
    <property type="match status" value="1"/>
</dbReference>
<dbReference type="RefSeq" id="WP_093688824.1">
    <property type="nucleotide sequence ID" value="NZ_FNBU01000006.1"/>
</dbReference>
<evidence type="ECO:0000313" key="3">
    <source>
        <dbReference type="Proteomes" id="UP000243333"/>
    </source>
</evidence>
<accession>A0A1G7JV90</accession>
<dbReference type="EMBL" id="FNBU01000006">
    <property type="protein sequence ID" value="SDF28876.1"/>
    <property type="molecule type" value="Genomic_DNA"/>
</dbReference>
<organism evidence="2 3">
    <name type="scientific">Sporolituus thermophilus DSM 23256</name>
    <dbReference type="NCBI Taxonomy" id="1123285"/>
    <lineage>
        <taxon>Bacteria</taxon>
        <taxon>Bacillati</taxon>
        <taxon>Bacillota</taxon>
        <taxon>Negativicutes</taxon>
        <taxon>Selenomonadales</taxon>
        <taxon>Sporomusaceae</taxon>
        <taxon>Sporolituus</taxon>
    </lineage>
</organism>
<sequence length="330" mass="35632">MSKKIRWLALLTLLVFVGGALLTGCGSSGTGGKKETYPAKSIEFVVPFAAGGGSDIMARMLVKVITDNKLCSQPIAVNNKPGGSGSIGYAYVAEKKGDPYYIASVSSSFYTAPIMGKSPVSYKDFTPICGLAMDTLLLVVREDSKYKSVKDVIDDAKARPKGVSVGGTSGTSDDAVMFYAMQDRTGTEMKYVPYNSGGEVMTALLGGHVDIVWTNPGEALGHLQAKKVRALAVASKERLSALPDVPTLKEQGIDLVLAQFRGIIAPKDIPQEAVAYLETMFKKVAETPGWKEDYLKKNMVEGRFMNSKEFAQALVDTTKMYEEFLAKMKK</sequence>
<dbReference type="CDD" id="cd07012">
    <property type="entry name" value="PBP2_Bug_TTT"/>
    <property type="match status" value="1"/>
</dbReference>